<dbReference type="Proteomes" id="UP000593567">
    <property type="component" value="Unassembled WGS sequence"/>
</dbReference>
<evidence type="ECO:0000256" key="1">
    <source>
        <dbReference type="SAM" id="Phobius"/>
    </source>
</evidence>
<keyword evidence="3" id="KW-1185">Reference proteome</keyword>
<gene>
    <name evidence="2" type="ORF">EB796_024228</name>
</gene>
<keyword evidence="1" id="KW-0472">Membrane</keyword>
<protein>
    <submittedName>
        <fullName evidence="2">Uncharacterized protein</fullName>
    </submittedName>
</protein>
<dbReference type="AlphaFoldDB" id="A0A7J7IU61"/>
<evidence type="ECO:0000313" key="3">
    <source>
        <dbReference type="Proteomes" id="UP000593567"/>
    </source>
</evidence>
<organism evidence="2 3">
    <name type="scientific">Bugula neritina</name>
    <name type="common">Brown bryozoan</name>
    <name type="synonym">Sertularia neritina</name>
    <dbReference type="NCBI Taxonomy" id="10212"/>
    <lineage>
        <taxon>Eukaryota</taxon>
        <taxon>Metazoa</taxon>
        <taxon>Spiralia</taxon>
        <taxon>Lophotrochozoa</taxon>
        <taxon>Bryozoa</taxon>
        <taxon>Gymnolaemata</taxon>
        <taxon>Cheilostomatida</taxon>
        <taxon>Flustrina</taxon>
        <taxon>Buguloidea</taxon>
        <taxon>Bugulidae</taxon>
        <taxon>Bugula</taxon>
    </lineage>
</organism>
<feature type="transmembrane region" description="Helical" evidence="1">
    <location>
        <begin position="12"/>
        <end position="33"/>
    </location>
</feature>
<reference evidence="2" key="1">
    <citation type="submission" date="2020-06" db="EMBL/GenBank/DDBJ databases">
        <title>Draft genome of Bugula neritina, a colonial animal packing powerful symbionts and potential medicines.</title>
        <authorList>
            <person name="Rayko M."/>
        </authorList>
    </citation>
    <scope>NUCLEOTIDE SEQUENCE [LARGE SCALE GENOMIC DNA]</scope>
    <source>
        <strain evidence="2">Kwan_BN1</strain>
    </source>
</reference>
<keyword evidence="1" id="KW-1133">Transmembrane helix</keyword>
<keyword evidence="1" id="KW-0812">Transmembrane</keyword>
<evidence type="ECO:0000313" key="2">
    <source>
        <dbReference type="EMBL" id="KAF6017459.1"/>
    </source>
</evidence>
<dbReference type="EMBL" id="VXIV02003391">
    <property type="protein sequence ID" value="KAF6017459.1"/>
    <property type="molecule type" value="Genomic_DNA"/>
</dbReference>
<name>A0A7J7IU61_BUGNE</name>
<sequence>MHNRIIPAACNICYFCILTLCCKWYAMLLNMYANYTDVKELIYSMCMSTNFYMLQQTMKATHEILTVHCISMHSFQC</sequence>
<proteinExistence type="predicted"/>
<accession>A0A7J7IU61</accession>
<comment type="caution">
    <text evidence="2">The sequence shown here is derived from an EMBL/GenBank/DDBJ whole genome shotgun (WGS) entry which is preliminary data.</text>
</comment>